<name>A0A1G7WWC8_9BACT</name>
<dbReference type="Pfam" id="PF07244">
    <property type="entry name" value="POTRA"/>
    <property type="match status" value="4"/>
</dbReference>
<proteinExistence type="predicted"/>
<keyword evidence="2" id="KW-0812">Transmembrane</keyword>
<keyword evidence="3" id="KW-0472">Membrane</keyword>
<organism evidence="5 6">
    <name type="scientific">Prevotella communis</name>
    <dbReference type="NCBI Taxonomy" id="2913614"/>
    <lineage>
        <taxon>Bacteria</taxon>
        <taxon>Pseudomonadati</taxon>
        <taxon>Bacteroidota</taxon>
        <taxon>Bacteroidia</taxon>
        <taxon>Bacteroidales</taxon>
        <taxon>Prevotellaceae</taxon>
        <taxon>Prevotella</taxon>
    </lineage>
</organism>
<evidence type="ECO:0000256" key="3">
    <source>
        <dbReference type="ARBA" id="ARBA00023136"/>
    </source>
</evidence>
<evidence type="ECO:0000313" key="5">
    <source>
        <dbReference type="EMBL" id="SDG76243.1"/>
    </source>
</evidence>
<reference evidence="6" key="1">
    <citation type="submission" date="2016-10" db="EMBL/GenBank/DDBJ databases">
        <authorList>
            <person name="Varghese N."/>
            <person name="Submissions S."/>
        </authorList>
    </citation>
    <scope>NUCLEOTIDE SEQUENCE [LARGE SCALE GENOMIC DNA]</scope>
    <source>
        <strain evidence="6">BP1-148</strain>
    </source>
</reference>
<feature type="domain" description="POTRA" evidence="4">
    <location>
        <begin position="304"/>
        <end position="385"/>
    </location>
</feature>
<dbReference type="Gene3D" id="2.40.160.50">
    <property type="entry name" value="membrane protein fhac: a member of the omp85/tpsb transporter family"/>
    <property type="match status" value="1"/>
</dbReference>
<dbReference type="GO" id="GO:0019867">
    <property type="term" value="C:outer membrane"/>
    <property type="evidence" value="ECO:0007669"/>
    <property type="project" value="InterPro"/>
</dbReference>
<keyword evidence="2" id="KW-1134">Transmembrane beta strand</keyword>
<gene>
    <name evidence="5" type="ORF">SAMN04487901_10919</name>
</gene>
<dbReference type="STRING" id="645274.SAMN04487901_10919"/>
<evidence type="ECO:0000259" key="4">
    <source>
        <dbReference type="PROSITE" id="PS51779"/>
    </source>
</evidence>
<dbReference type="InterPro" id="IPR034746">
    <property type="entry name" value="POTRA"/>
</dbReference>
<evidence type="ECO:0000313" key="6">
    <source>
        <dbReference type="Proteomes" id="UP000198779"/>
    </source>
</evidence>
<keyword evidence="6" id="KW-1185">Reference proteome</keyword>
<dbReference type="GO" id="GO:0071709">
    <property type="term" value="P:membrane assembly"/>
    <property type="evidence" value="ECO:0007669"/>
    <property type="project" value="InterPro"/>
</dbReference>
<dbReference type="AlphaFoldDB" id="A0A1G7WWC8"/>
<dbReference type="PROSITE" id="PS51779">
    <property type="entry name" value="POTRA"/>
    <property type="match status" value="2"/>
</dbReference>
<dbReference type="InterPro" id="IPR010827">
    <property type="entry name" value="BamA/TamA_POTRA"/>
</dbReference>
<protein>
    <submittedName>
        <fullName evidence="5">Beta-barrel assembly machine subunit BamA</fullName>
    </submittedName>
</protein>
<evidence type="ECO:0000256" key="2">
    <source>
        <dbReference type="ARBA" id="ARBA00022452"/>
    </source>
</evidence>
<dbReference type="PIRSF" id="PIRSF006076">
    <property type="entry name" value="OM_assembly_OMP85"/>
    <property type="match status" value="1"/>
</dbReference>
<sequence>MTHYYIINKVKGLVKGILPLCLLTFLPLYASAQNKIVNPDISYAGTPRQCEIGGITVEGVEGYEDFVLINLSQLRVGQSIEVPGSEITEAVKRYWKHGLFSDVSITADSIVDSKVYLCIHLSLRPRITNIEYHGVKKSEREDLENKLGMAKGMSLTKNLIDRAKILATKYFDDKGYKNAEIDIRQSDDVTGKNQVVLDVYIDKKAKMKVRRIIFDGNEKVADKKIKGGFFSKGAFGKIHEAGKLGNFFKAKKFTPERYGEAKQALIDKYNEMGFRDATIVEDSVWTVDDKHVNVYVKIEEGEKYYLRNITWVGNTVANTDALNKTLGMMKGDVYNQRLMNKRLIEDDDAVHNFYYNNGYVFSSVEPTDINVVGDSIDVEVRITEGPQAHLNNVRIFGNDRLYEEVVRRELRTKPGDLFSKDALMRSAREIASMGYFDPESVSPDVKPNYQDGTVDVDWNLEQKSNDQLELSLGWGQTGVIGRVGVKFNNFSLRNLLGKNKLRRGFLPAGDGEQIGLNFQTNGRYYSSYSANYSTGWFGGKRPNAFNVGVYYSKQSDVSSTYYNSAYMNNIYSYMYGTGSYNSSYYNYDSFLDDDKYVKLLGISVGWGKRLRWPDDYFQFSATLAYQRYMLKDWQYFLISNGNCNNINLGLSLTRNSTDNPLFPRHGSEFSLSVTLTPPWSLFDGKDYKNLATQDTYTNDYERYQSEQSSKYKWVEYHKWKFKSRTYTALSDGQKCFVLMTRVEFGLLGSYNKYKKSPFETFYVGGDGMSGYSTSYAEETIGLRGYDNGSISSTAYVTGGEWSGSRYSAYDAYAYDRFTLELRYPFMLGNTTIYGLGFLEGGNAWAKTRDFNPFDMKRSAGVGVRIFLPMVGLMGIDWAYGFDKVYNGGWQRGGGQFHFILGQEF</sequence>
<dbReference type="Proteomes" id="UP000198779">
    <property type="component" value="Unassembled WGS sequence"/>
</dbReference>
<comment type="subcellular location">
    <subcellularLocation>
        <location evidence="1">Membrane</location>
    </subcellularLocation>
</comment>
<dbReference type="Gene3D" id="3.10.20.310">
    <property type="entry name" value="membrane protein fhac"/>
    <property type="match status" value="5"/>
</dbReference>
<evidence type="ECO:0000256" key="1">
    <source>
        <dbReference type="ARBA" id="ARBA00004370"/>
    </source>
</evidence>
<feature type="domain" description="POTRA" evidence="4">
    <location>
        <begin position="388"/>
        <end position="459"/>
    </location>
</feature>
<accession>A0A1G7WWC8</accession>
<dbReference type="EMBL" id="FNCQ01000009">
    <property type="protein sequence ID" value="SDG76243.1"/>
    <property type="molecule type" value="Genomic_DNA"/>
</dbReference>
<dbReference type="InterPro" id="IPR023707">
    <property type="entry name" value="OM_assembly_BamA"/>
</dbReference>